<comment type="similarity">
    <text evidence="2 8">Belongs to the ammonia transporter channel (TC 1.A.11.2) family.</text>
</comment>
<evidence type="ECO:0000313" key="11">
    <source>
        <dbReference type="EMBL" id="TLX40918.1"/>
    </source>
</evidence>
<dbReference type="Gene3D" id="1.10.3430.10">
    <property type="entry name" value="Ammonium transporter AmtB like domains"/>
    <property type="match status" value="1"/>
</dbReference>
<dbReference type="RefSeq" id="WP_138401430.1">
    <property type="nucleotide sequence ID" value="NZ_JBAFVI010000007.1"/>
</dbReference>
<dbReference type="OrthoDB" id="9814202at2"/>
<dbReference type="NCBIfam" id="TIGR00836">
    <property type="entry name" value="amt"/>
    <property type="match status" value="1"/>
</dbReference>
<protein>
    <recommendedName>
        <fullName evidence="8">Ammonium transporter</fullName>
    </recommendedName>
</protein>
<dbReference type="PROSITE" id="PS01219">
    <property type="entry name" value="AMMONIUM_TRANSP"/>
    <property type="match status" value="1"/>
</dbReference>
<feature type="transmembrane region" description="Helical" evidence="8">
    <location>
        <begin position="87"/>
        <end position="107"/>
    </location>
</feature>
<feature type="transmembrane region" description="Helical" evidence="8">
    <location>
        <begin position="366"/>
        <end position="387"/>
    </location>
</feature>
<evidence type="ECO:0000256" key="7">
    <source>
        <dbReference type="ARBA" id="ARBA00023177"/>
    </source>
</evidence>
<evidence type="ECO:0000256" key="2">
    <source>
        <dbReference type="ARBA" id="ARBA00005887"/>
    </source>
</evidence>
<name>A0A6C1K9I3_XANAU</name>
<dbReference type="SUPFAM" id="SSF111352">
    <property type="entry name" value="Ammonium transporter"/>
    <property type="match status" value="1"/>
</dbReference>
<feature type="domain" description="Ammonium transporter AmtB-like" evidence="10">
    <location>
        <begin position="54"/>
        <end position="496"/>
    </location>
</feature>
<evidence type="ECO:0000256" key="1">
    <source>
        <dbReference type="ARBA" id="ARBA00004141"/>
    </source>
</evidence>
<dbReference type="EMBL" id="VAUP01000041">
    <property type="protein sequence ID" value="TLX40918.1"/>
    <property type="molecule type" value="Genomic_DNA"/>
</dbReference>
<dbReference type="Pfam" id="PF00909">
    <property type="entry name" value="Ammonium_transp"/>
    <property type="match status" value="1"/>
</dbReference>
<feature type="transmembrane region" description="Helical" evidence="8">
    <location>
        <begin position="344"/>
        <end position="360"/>
    </location>
</feature>
<evidence type="ECO:0000256" key="5">
    <source>
        <dbReference type="ARBA" id="ARBA00022989"/>
    </source>
</evidence>
<dbReference type="InterPro" id="IPR001905">
    <property type="entry name" value="Ammonium_transpt"/>
</dbReference>
<evidence type="ECO:0000313" key="12">
    <source>
        <dbReference type="Proteomes" id="UP000305131"/>
    </source>
</evidence>
<keyword evidence="5 8" id="KW-1133">Transmembrane helix</keyword>
<comment type="caution">
    <text evidence="11">The sequence shown here is derived from an EMBL/GenBank/DDBJ whole genome shotgun (WGS) entry which is preliminary data.</text>
</comment>
<dbReference type="Proteomes" id="UP000305131">
    <property type="component" value="Unassembled WGS sequence"/>
</dbReference>
<organism evidence="11 12">
    <name type="scientific">Xanthobacter autotrophicus</name>
    <dbReference type="NCBI Taxonomy" id="280"/>
    <lineage>
        <taxon>Bacteria</taxon>
        <taxon>Pseudomonadati</taxon>
        <taxon>Pseudomonadota</taxon>
        <taxon>Alphaproteobacteria</taxon>
        <taxon>Hyphomicrobiales</taxon>
        <taxon>Xanthobacteraceae</taxon>
        <taxon>Xanthobacter</taxon>
    </lineage>
</organism>
<evidence type="ECO:0000256" key="8">
    <source>
        <dbReference type="RuleBase" id="RU362002"/>
    </source>
</evidence>
<feature type="transmembrane region" description="Helical" evidence="8">
    <location>
        <begin position="147"/>
        <end position="169"/>
    </location>
</feature>
<keyword evidence="3 8" id="KW-0813">Transport</keyword>
<dbReference type="AlphaFoldDB" id="A0A6C1K9I3"/>
<evidence type="ECO:0000259" key="10">
    <source>
        <dbReference type="Pfam" id="PF00909"/>
    </source>
</evidence>
<keyword evidence="7 8" id="KW-0924">Ammonia transport</keyword>
<evidence type="ECO:0000256" key="6">
    <source>
        <dbReference type="ARBA" id="ARBA00023136"/>
    </source>
</evidence>
<proteinExistence type="inferred from homology"/>
<evidence type="ECO:0000256" key="3">
    <source>
        <dbReference type="ARBA" id="ARBA00022448"/>
    </source>
</evidence>
<feature type="transmembrane region" description="Helical" evidence="8">
    <location>
        <begin position="399"/>
        <end position="422"/>
    </location>
</feature>
<feature type="signal peptide" evidence="9">
    <location>
        <begin position="1"/>
        <end position="26"/>
    </location>
</feature>
<feature type="transmembrane region" description="Helical" evidence="8">
    <location>
        <begin position="320"/>
        <end position="337"/>
    </location>
</feature>
<accession>A0A6C1K9I3</accession>
<dbReference type="GeneID" id="95775922"/>
<dbReference type="PANTHER" id="PTHR43029">
    <property type="entry name" value="AMMONIUM TRANSPORTER MEP2"/>
    <property type="match status" value="1"/>
</dbReference>
<dbReference type="PANTHER" id="PTHR43029:SF10">
    <property type="entry name" value="AMMONIUM TRANSPORTER MEP2"/>
    <property type="match status" value="1"/>
</dbReference>
<gene>
    <name evidence="11" type="ORF">FBQ73_20925</name>
</gene>
<dbReference type="GO" id="GO:0008519">
    <property type="term" value="F:ammonium channel activity"/>
    <property type="evidence" value="ECO:0007669"/>
    <property type="project" value="InterPro"/>
</dbReference>
<keyword evidence="9" id="KW-0732">Signal</keyword>
<dbReference type="InterPro" id="IPR024041">
    <property type="entry name" value="NH4_transpt_AmtB-like_dom"/>
</dbReference>
<feature type="transmembrane region" description="Helical" evidence="8">
    <location>
        <begin position="246"/>
        <end position="268"/>
    </location>
</feature>
<evidence type="ECO:0000256" key="9">
    <source>
        <dbReference type="SAM" id="SignalP"/>
    </source>
</evidence>
<dbReference type="InterPro" id="IPR018047">
    <property type="entry name" value="Ammonium_transpt_CS"/>
</dbReference>
<feature type="transmembrane region" description="Helical" evidence="8">
    <location>
        <begin position="280"/>
        <end position="300"/>
    </location>
</feature>
<feature type="transmembrane region" description="Helical" evidence="8">
    <location>
        <begin position="176"/>
        <end position="200"/>
    </location>
</feature>
<sequence length="498" mass="51076">MTSKTWSRVGIPALLLATAFALPVLAQTAAPAADATTTAAAAAAAPTVNKGDVAWMLTSAVLVLMMSVPGLFLFYGGLLRAKNMLSMLMQVGYCVAIVGLIWVLYGYSLAFTGGSPFIGGFSKAFLSGVTGESLAATFSVGVAIPEFVYIAFQMTFAMITPALIFGAFAERTKFTAVVLFVPLWVTFVYFPVAHMVWYWAGPDAIDAAAKAVAAAADGAAKTAAQAALDGVLADAGYIFSLGAIDFAGGTVVHINAGIAGLVACLMVGKRLGYGKEALSPHSLTLTMVGASLLWVGWFGFNAGSNLEANAVTGLAMMNTFIATCAAAVSWMFVEWLVKGKPSMLGLASGIVAGLVAVTPPSGFAGIMGSLVLGLIVSPICFIFCTAIKNALGYDDALDVFGVHGVGGIVGAIATGILVSPALGGTGIFDYTTGAVAPYDMATQVIAQLKAVGVTVVWSGVGTAVILFIISVVVGLRPTTDVEREGLDINEHGERAYHS</sequence>
<feature type="transmembrane region" description="Helical" evidence="8">
    <location>
        <begin position="455"/>
        <end position="475"/>
    </location>
</feature>
<feature type="chain" id="PRO_5025331618" description="Ammonium transporter" evidence="9">
    <location>
        <begin position="27"/>
        <end position="498"/>
    </location>
</feature>
<reference evidence="11 12" key="1">
    <citation type="submission" date="2019-05" db="EMBL/GenBank/DDBJ databases">
        <authorList>
            <person name="Zhou X."/>
        </authorList>
    </citation>
    <scope>NUCLEOTIDE SEQUENCE [LARGE SCALE GENOMIC DNA]</scope>
    <source>
        <strain evidence="11 12">DSM 432</strain>
    </source>
</reference>
<dbReference type="InterPro" id="IPR029020">
    <property type="entry name" value="Ammonium/urea_transptr"/>
</dbReference>
<keyword evidence="6 8" id="KW-0472">Membrane</keyword>
<dbReference type="GO" id="GO:0005886">
    <property type="term" value="C:plasma membrane"/>
    <property type="evidence" value="ECO:0007669"/>
    <property type="project" value="UniProtKB-SubCell"/>
</dbReference>
<evidence type="ECO:0000256" key="4">
    <source>
        <dbReference type="ARBA" id="ARBA00022692"/>
    </source>
</evidence>
<comment type="subcellular location">
    <subcellularLocation>
        <location evidence="8">Cell membrane</location>
        <topology evidence="8">Multi-pass membrane protein</topology>
    </subcellularLocation>
    <subcellularLocation>
        <location evidence="1">Membrane</location>
        <topology evidence="1">Multi-pass membrane protein</topology>
    </subcellularLocation>
</comment>
<keyword evidence="4 8" id="KW-0812">Transmembrane</keyword>
<feature type="transmembrane region" description="Helical" evidence="8">
    <location>
        <begin position="54"/>
        <end position="75"/>
    </location>
</feature>